<dbReference type="Proteomes" id="UP000790709">
    <property type="component" value="Unassembled WGS sequence"/>
</dbReference>
<keyword evidence="2" id="KW-1185">Reference proteome</keyword>
<protein>
    <submittedName>
        <fullName evidence="1">Uncharacterized protein</fullName>
    </submittedName>
</protein>
<comment type="caution">
    <text evidence="1">The sequence shown here is derived from an EMBL/GenBank/DDBJ whole genome shotgun (WGS) entry which is preliminary data.</text>
</comment>
<sequence>MQLAFTSTLVFAIFIACARALPAQEHRESFVRELTPLAEDGSAVRDFAGDSPVEKREPLDAVSTISAA</sequence>
<evidence type="ECO:0000313" key="2">
    <source>
        <dbReference type="Proteomes" id="UP000790709"/>
    </source>
</evidence>
<accession>A0ACB8BS91</accession>
<dbReference type="EMBL" id="MU266358">
    <property type="protein sequence ID" value="KAH7928025.1"/>
    <property type="molecule type" value="Genomic_DNA"/>
</dbReference>
<name>A0ACB8BS91_9AGAM</name>
<gene>
    <name evidence="1" type="ORF">BV22DRAFT_1126926</name>
</gene>
<evidence type="ECO:0000313" key="1">
    <source>
        <dbReference type="EMBL" id="KAH7928025.1"/>
    </source>
</evidence>
<organism evidence="1 2">
    <name type="scientific">Leucogyrophana mollusca</name>
    <dbReference type="NCBI Taxonomy" id="85980"/>
    <lineage>
        <taxon>Eukaryota</taxon>
        <taxon>Fungi</taxon>
        <taxon>Dikarya</taxon>
        <taxon>Basidiomycota</taxon>
        <taxon>Agaricomycotina</taxon>
        <taxon>Agaricomycetes</taxon>
        <taxon>Agaricomycetidae</taxon>
        <taxon>Boletales</taxon>
        <taxon>Boletales incertae sedis</taxon>
        <taxon>Leucogyrophana</taxon>
    </lineage>
</organism>
<reference evidence="1" key="1">
    <citation type="journal article" date="2021" name="New Phytol.">
        <title>Evolutionary innovations through gain and loss of genes in the ectomycorrhizal Boletales.</title>
        <authorList>
            <person name="Wu G."/>
            <person name="Miyauchi S."/>
            <person name="Morin E."/>
            <person name="Kuo A."/>
            <person name="Drula E."/>
            <person name="Varga T."/>
            <person name="Kohler A."/>
            <person name="Feng B."/>
            <person name="Cao Y."/>
            <person name="Lipzen A."/>
            <person name="Daum C."/>
            <person name="Hundley H."/>
            <person name="Pangilinan J."/>
            <person name="Johnson J."/>
            <person name="Barry K."/>
            <person name="LaButti K."/>
            <person name="Ng V."/>
            <person name="Ahrendt S."/>
            <person name="Min B."/>
            <person name="Choi I.G."/>
            <person name="Park H."/>
            <person name="Plett J.M."/>
            <person name="Magnuson J."/>
            <person name="Spatafora J.W."/>
            <person name="Nagy L.G."/>
            <person name="Henrissat B."/>
            <person name="Grigoriev I.V."/>
            <person name="Yang Z.L."/>
            <person name="Xu J."/>
            <person name="Martin F.M."/>
        </authorList>
    </citation>
    <scope>NUCLEOTIDE SEQUENCE</scope>
    <source>
        <strain evidence="1">KUC20120723A-06</strain>
    </source>
</reference>
<proteinExistence type="predicted"/>